<dbReference type="PANTHER" id="PTHR45772:SF7">
    <property type="entry name" value="AMINO ACID ABC TRANSPORTER ATP-BINDING PROTEIN"/>
    <property type="match status" value="1"/>
</dbReference>
<dbReference type="GO" id="GO:0016887">
    <property type="term" value="F:ATP hydrolysis activity"/>
    <property type="evidence" value="ECO:0007669"/>
    <property type="project" value="InterPro"/>
</dbReference>
<dbReference type="InterPro" id="IPR027417">
    <property type="entry name" value="P-loop_NTPase"/>
</dbReference>
<dbReference type="CDD" id="cd03219">
    <property type="entry name" value="ABC_Mj1267_LivG_branched"/>
    <property type="match status" value="1"/>
</dbReference>
<dbReference type="GO" id="GO:0015808">
    <property type="term" value="P:L-alanine transport"/>
    <property type="evidence" value="ECO:0007669"/>
    <property type="project" value="TreeGrafter"/>
</dbReference>
<organism evidence="5">
    <name type="scientific">Thermosulfidibacter takaii</name>
    <dbReference type="NCBI Taxonomy" id="412593"/>
    <lineage>
        <taxon>Bacteria</taxon>
        <taxon>Pseudomonadati</taxon>
        <taxon>Thermosulfidibacterota</taxon>
        <taxon>Thermosulfidibacteria</taxon>
        <taxon>Thermosulfidibacterales</taxon>
        <taxon>Thermosulfidibacteraceae</taxon>
    </lineage>
</organism>
<evidence type="ECO:0000259" key="4">
    <source>
        <dbReference type="PROSITE" id="PS50893"/>
    </source>
</evidence>
<dbReference type="PROSITE" id="PS50893">
    <property type="entry name" value="ABC_TRANSPORTER_2"/>
    <property type="match status" value="1"/>
</dbReference>
<dbReference type="Gene3D" id="3.40.50.300">
    <property type="entry name" value="P-loop containing nucleotide triphosphate hydrolases"/>
    <property type="match status" value="1"/>
</dbReference>
<reference evidence="5" key="1">
    <citation type="journal article" date="2020" name="mSystems">
        <title>Genome- and Community-Level Interaction Insights into Carbon Utilization and Element Cycling Functions of Hydrothermarchaeota in Hydrothermal Sediment.</title>
        <authorList>
            <person name="Zhou Z."/>
            <person name="Liu Y."/>
            <person name="Xu W."/>
            <person name="Pan J."/>
            <person name="Luo Z.H."/>
            <person name="Li M."/>
        </authorList>
    </citation>
    <scope>NUCLEOTIDE SEQUENCE [LARGE SCALE GENOMIC DNA]</scope>
    <source>
        <strain evidence="5">HyVt-115</strain>
    </source>
</reference>
<dbReference type="SMART" id="SM00382">
    <property type="entry name" value="AAA"/>
    <property type="match status" value="1"/>
</dbReference>
<dbReference type="PANTHER" id="PTHR45772">
    <property type="entry name" value="CONSERVED COMPONENT OF ABC TRANSPORTER FOR NATURAL AMINO ACIDS-RELATED"/>
    <property type="match status" value="1"/>
</dbReference>
<dbReference type="InterPro" id="IPR032823">
    <property type="entry name" value="BCA_ABC_TP_C"/>
</dbReference>
<dbReference type="AlphaFoldDB" id="A0A7C0U6P9"/>
<sequence length="246" mass="26910">MLSSAPILELQGVTIRFGGLTAVAQVDLTLYEGEILGLIGPNGAGKTTLFNIIAGFHKPSKGRILFKGRDITGMKPHKICKLGVVRTFQIMKPLKKLTTLENVMVGALAKEKTIPRVREKAQEILKLTGLDHKASLPAGNLTPGEKKRLEVARALATDPSLILLDEVMGGLTPPETQKMLKLLRSLQSQGISMVVVEHNVKAVVQLAHRITVLNYGKKIAEGLPHEVLNHHEVIEAYMGEEHLCFR</sequence>
<dbReference type="InterPro" id="IPR051120">
    <property type="entry name" value="ABC_AA/LPS_Transport"/>
</dbReference>
<dbReference type="GO" id="GO:0005304">
    <property type="term" value="F:L-valine transmembrane transporter activity"/>
    <property type="evidence" value="ECO:0007669"/>
    <property type="project" value="TreeGrafter"/>
</dbReference>
<dbReference type="InterPro" id="IPR003439">
    <property type="entry name" value="ABC_transporter-like_ATP-bd"/>
</dbReference>
<keyword evidence="2" id="KW-0547">Nucleotide-binding</keyword>
<dbReference type="GO" id="GO:0005524">
    <property type="term" value="F:ATP binding"/>
    <property type="evidence" value="ECO:0007669"/>
    <property type="project" value="UniProtKB-KW"/>
</dbReference>
<protein>
    <submittedName>
        <fullName evidence="5">ABC transporter ATP-binding protein</fullName>
    </submittedName>
</protein>
<comment type="caution">
    <text evidence="5">The sequence shown here is derived from an EMBL/GenBank/DDBJ whole genome shotgun (WGS) entry which is preliminary data.</text>
</comment>
<accession>A0A7C0U6P9</accession>
<evidence type="ECO:0000256" key="1">
    <source>
        <dbReference type="ARBA" id="ARBA00022448"/>
    </source>
</evidence>
<dbReference type="GO" id="GO:0005886">
    <property type="term" value="C:plasma membrane"/>
    <property type="evidence" value="ECO:0007669"/>
    <property type="project" value="TreeGrafter"/>
</dbReference>
<dbReference type="FunFam" id="3.40.50.300:FF:000421">
    <property type="entry name" value="Branched-chain amino acid ABC transporter ATP-binding protein"/>
    <property type="match status" value="1"/>
</dbReference>
<dbReference type="SUPFAM" id="SSF52540">
    <property type="entry name" value="P-loop containing nucleoside triphosphate hydrolases"/>
    <property type="match status" value="1"/>
</dbReference>
<name>A0A7C0U6P9_9BACT</name>
<dbReference type="GO" id="GO:0015192">
    <property type="term" value="F:L-phenylalanine transmembrane transporter activity"/>
    <property type="evidence" value="ECO:0007669"/>
    <property type="project" value="TreeGrafter"/>
</dbReference>
<evidence type="ECO:0000256" key="2">
    <source>
        <dbReference type="ARBA" id="ARBA00022741"/>
    </source>
</evidence>
<dbReference type="InterPro" id="IPR003593">
    <property type="entry name" value="AAA+_ATPase"/>
</dbReference>
<feature type="domain" description="ABC transporter" evidence="4">
    <location>
        <begin position="8"/>
        <end position="240"/>
    </location>
</feature>
<evidence type="ECO:0000256" key="3">
    <source>
        <dbReference type="ARBA" id="ARBA00022840"/>
    </source>
</evidence>
<keyword evidence="1" id="KW-0813">Transport</keyword>
<dbReference type="GO" id="GO:0042941">
    <property type="term" value="P:D-alanine transmembrane transport"/>
    <property type="evidence" value="ECO:0007669"/>
    <property type="project" value="TreeGrafter"/>
</dbReference>
<dbReference type="Pfam" id="PF12399">
    <property type="entry name" value="BCA_ABC_TP_C"/>
    <property type="match status" value="1"/>
</dbReference>
<proteinExistence type="predicted"/>
<keyword evidence="3 5" id="KW-0067">ATP-binding</keyword>
<dbReference type="GO" id="GO:1903806">
    <property type="term" value="P:L-isoleucine import across plasma membrane"/>
    <property type="evidence" value="ECO:0007669"/>
    <property type="project" value="TreeGrafter"/>
</dbReference>
<dbReference type="GO" id="GO:1903805">
    <property type="term" value="P:L-valine import across plasma membrane"/>
    <property type="evidence" value="ECO:0007669"/>
    <property type="project" value="TreeGrafter"/>
</dbReference>
<evidence type="ECO:0000313" key="5">
    <source>
        <dbReference type="EMBL" id="HDD53367.1"/>
    </source>
</evidence>
<dbReference type="Proteomes" id="UP000885690">
    <property type="component" value="Unassembled WGS sequence"/>
</dbReference>
<dbReference type="Pfam" id="PF00005">
    <property type="entry name" value="ABC_tran"/>
    <property type="match status" value="1"/>
</dbReference>
<dbReference type="GO" id="GO:0015188">
    <property type="term" value="F:L-isoleucine transmembrane transporter activity"/>
    <property type="evidence" value="ECO:0007669"/>
    <property type="project" value="TreeGrafter"/>
</dbReference>
<dbReference type="EMBL" id="DQWS01000180">
    <property type="protein sequence ID" value="HDD53367.1"/>
    <property type="molecule type" value="Genomic_DNA"/>
</dbReference>
<gene>
    <name evidence="5" type="ORF">ENF32_04800</name>
</gene>